<dbReference type="InterPro" id="IPR051164">
    <property type="entry name" value="NmrA-like_oxidored"/>
</dbReference>
<proteinExistence type="inferred from homology"/>
<dbReference type="AlphaFoldDB" id="X0H0X7"/>
<accession>X0H0X7</accession>
<sequence>MSKVLTVFGATGKQGGSVVQTILADKKLSSEFTIRAVSRDINKPAAKELAAKGVEMVAAHSTLNLGFSQADLSDADSLASAVQGSHTVFVVTNFWETMSAETEELQGRAVTNAAKAAGVQHIIFSALLNVSEASGGRLKHIVHFDSKARIAQYMRDSGVPCSFVWPGAFMDDFVQYIRKSGDDEYILALPIDGDKAQMPLFLASADMGKFVKLAIVNYPKYVGKDIFAAAGYLTPNQLMAEWSEATGKKGKYVQLPEDVFKSHMPPPAAQLIYENMLLMQDPGYFAMGELAPFLNAVDEKPTTWKEFARANQDKW</sequence>
<dbReference type="EMBL" id="KK033562">
    <property type="protein sequence ID" value="EXL65751.1"/>
    <property type="molecule type" value="Genomic_DNA"/>
</dbReference>
<name>X0H0X7_FUSOX</name>
<dbReference type="Gene3D" id="3.90.25.10">
    <property type="entry name" value="UDP-galactose 4-epimerase, domain 1"/>
    <property type="match status" value="1"/>
</dbReference>
<dbReference type="InterPro" id="IPR008030">
    <property type="entry name" value="NmrA-like"/>
</dbReference>
<feature type="domain" description="NmrA-like" evidence="3">
    <location>
        <begin position="2"/>
        <end position="307"/>
    </location>
</feature>
<dbReference type="InterPro" id="IPR036291">
    <property type="entry name" value="NAD(P)-bd_dom_sf"/>
</dbReference>
<protein>
    <recommendedName>
        <fullName evidence="3">NmrA-like domain-containing protein</fullName>
    </recommendedName>
</protein>
<evidence type="ECO:0000256" key="1">
    <source>
        <dbReference type="ARBA" id="ARBA00006328"/>
    </source>
</evidence>
<evidence type="ECO:0000259" key="3">
    <source>
        <dbReference type="Pfam" id="PF05368"/>
    </source>
</evidence>
<reference evidence="4" key="1">
    <citation type="submission" date="2011-11" db="EMBL/GenBank/DDBJ databases">
        <title>The Genome Sequence of Fusarium oxysporum PHW808.</title>
        <authorList>
            <consortium name="The Broad Institute Genome Sequencing Platform"/>
            <person name="Ma L.-J."/>
            <person name="Gale L.R."/>
            <person name="Schwartz D.C."/>
            <person name="Zhou S."/>
            <person name="Corby-Kistler H."/>
            <person name="Young S.K."/>
            <person name="Zeng Q."/>
            <person name="Gargeya S."/>
            <person name="Fitzgerald M."/>
            <person name="Haas B."/>
            <person name="Abouelleil A."/>
            <person name="Alvarado L."/>
            <person name="Arachchi H.M."/>
            <person name="Berlin A."/>
            <person name="Brown A."/>
            <person name="Chapman S.B."/>
            <person name="Chen Z."/>
            <person name="Dunbar C."/>
            <person name="Freedman E."/>
            <person name="Gearin G."/>
            <person name="Goldberg J."/>
            <person name="Griggs A."/>
            <person name="Gujja S."/>
            <person name="Heiman D."/>
            <person name="Howarth C."/>
            <person name="Larson L."/>
            <person name="Lui A."/>
            <person name="MacDonald P.J.P."/>
            <person name="Montmayeur A."/>
            <person name="Murphy C."/>
            <person name="Neiman D."/>
            <person name="Pearson M."/>
            <person name="Priest M."/>
            <person name="Roberts A."/>
            <person name="Saif S."/>
            <person name="Shea T."/>
            <person name="Shenoy N."/>
            <person name="Sisk P."/>
            <person name="Stolte C."/>
            <person name="Sykes S."/>
            <person name="Wortman J."/>
            <person name="Nusbaum C."/>
            <person name="Birren B."/>
        </authorList>
    </citation>
    <scope>NUCLEOTIDE SEQUENCE [LARGE SCALE GENOMIC DNA]</scope>
    <source>
        <strain evidence="4">54008</strain>
    </source>
</reference>
<dbReference type="OrthoDB" id="300709at2759"/>
<dbReference type="PANTHER" id="PTHR42748:SF31">
    <property type="entry name" value="NMRA-LIKE DOMAIN-CONTAINING PROTEIN-RELATED"/>
    <property type="match status" value="1"/>
</dbReference>
<evidence type="ECO:0000313" key="4">
    <source>
        <dbReference type="EMBL" id="EXL65751.1"/>
    </source>
</evidence>
<evidence type="ECO:0000256" key="2">
    <source>
        <dbReference type="ARBA" id="ARBA00022857"/>
    </source>
</evidence>
<dbReference type="Proteomes" id="UP000030676">
    <property type="component" value="Unassembled WGS sequence"/>
</dbReference>
<dbReference type="GO" id="GO:0005634">
    <property type="term" value="C:nucleus"/>
    <property type="evidence" value="ECO:0007669"/>
    <property type="project" value="TreeGrafter"/>
</dbReference>
<reference evidence="4" key="2">
    <citation type="submission" date="2014-03" db="EMBL/GenBank/DDBJ databases">
        <title>The Genome Annotation of Fusarium oxysporum PHW808.</title>
        <authorList>
            <consortium name="The Broad Institute Genomics Platform"/>
            <person name="Ma L.-J."/>
            <person name="Corby-Kistler H."/>
            <person name="Broz K."/>
            <person name="Gale L.R."/>
            <person name="Jonkers W."/>
            <person name="O'Donnell K."/>
            <person name="Ploetz R."/>
            <person name="Steinberg C."/>
            <person name="Schwartz D.C."/>
            <person name="VanEtten H."/>
            <person name="Zhou S."/>
            <person name="Young S.K."/>
            <person name="Zeng Q."/>
            <person name="Gargeya S."/>
            <person name="Fitzgerald M."/>
            <person name="Abouelleil A."/>
            <person name="Alvarado L."/>
            <person name="Chapman S.B."/>
            <person name="Gainer-Dewar J."/>
            <person name="Goldberg J."/>
            <person name="Griggs A."/>
            <person name="Gujja S."/>
            <person name="Hansen M."/>
            <person name="Howarth C."/>
            <person name="Imamovic A."/>
            <person name="Ireland A."/>
            <person name="Larimer J."/>
            <person name="McCowan C."/>
            <person name="Murphy C."/>
            <person name="Pearson M."/>
            <person name="Poon T.W."/>
            <person name="Priest M."/>
            <person name="Roberts A."/>
            <person name="Saif S."/>
            <person name="Shea T."/>
            <person name="Sykes S."/>
            <person name="Wortman J."/>
            <person name="Nusbaum C."/>
            <person name="Birren B."/>
        </authorList>
    </citation>
    <scope>NUCLEOTIDE SEQUENCE</scope>
    <source>
        <strain evidence="4">54008</strain>
    </source>
</reference>
<organism evidence="4">
    <name type="scientific">Fusarium oxysporum f. sp. conglutinans race 2 54008</name>
    <dbReference type="NCBI Taxonomy" id="1089457"/>
    <lineage>
        <taxon>Eukaryota</taxon>
        <taxon>Fungi</taxon>
        <taxon>Dikarya</taxon>
        <taxon>Ascomycota</taxon>
        <taxon>Pezizomycotina</taxon>
        <taxon>Sordariomycetes</taxon>
        <taxon>Hypocreomycetidae</taxon>
        <taxon>Hypocreales</taxon>
        <taxon>Nectriaceae</taxon>
        <taxon>Fusarium</taxon>
        <taxon>Fusarium oxysporum species complex</taxon>
    </lineage>
</organism>
<dbReference type="Gene3D" id="3.40.50.720">
    <property type="entry name" value="NAD(P)-binding Rossmann-like Domain"/>
    <property type="match status" value="1"/>
</dbReference>
<gene>
    <name evidence="4" type="ORF">FOPG_18041</name>
</gene>
<keyword evidence="2" id="KW-0521">NADP</keyword>
<comment type="similarity">
    <text evidence="1">Belongs to the NmrA-type oxidoreductase family.</text>
</comment>
<dbReference type="HOGENOM" id="CLU_007383_8_1_1"/>
<dbReference type="Pfam" id="PF05368">
    <property type="entry name" value="NmrA"/>
    <property type="match status" value="1"/>
</dbReference>
<dbReference type="PANTHER" id="PTHR42748">
    <property type="entry name" value="NITROGEN METABOLITE REPRESSION PROTEIN NMRA FAMILY MEMBER"/>
    <property type="match status" value="1"/>
</dbReference>
<dbReference type="CDD" id="cd05251">
    <property type="entry name" value="NmrA_like_SDR_a"/>
    <property type="match status" value="1"/>
</dbReference>
<dbReference type="SUPFAM" id="SSF51735">
    <property type="entry name" value="NAD(P)-binding Rossmann-fold domains"/>
    <property type="match status" value="1"/>
</dbReference>